<evidence type="ECO:0008006" key="4">
    <source>
        <dbReference type="Google" id="ProtNLM"/>
    </source>
</evidence>
<dbReference type="Proteomes" id="UP000194221">
    <property type="component" value="Unassembled WGS sequence"/>
</dbReference>
<dbReference type="InterPro" id="IPR023393">
    <property type="entry name" value="START-like_dom_sf"/>
</dbReference>
<dbReference type="EMBL" id="LAPZ01000017">
    <property type="protein sequence ID" value="OSY86926.1"/>
    <property type="molecule type" value="Genomic_DNA"/>
</dbReference>
<evidence type="ECO:0000313" key="3">
    <source>
        <dbReference type="Proteomes" id="UP000194221"/>
    </source>
</evidence>
<keyword evidence="1" id="KW-0732">Signal</keyword>
<dbReference type="InParanoid" id="A0A1Y2P914"/>
<dbReference type="OrthoDB" id="979254at2"/>
<keyword evidence="3" id="KW-1185">Reference proteome</keyword>
<organism evidence="2 3">
    <name type="scientific">Tenacibaculum holothuriorum</name>
    <dbReference type="NCBI Taxonomy" id="1635173"/>
    <lineage>
        <taxon>Bacteria</taxon>
        <taxon>Pseudomonadati</taxon>
        <taxon>Bacteroidota</taxon>
        <taxon>Flavobacteriia</taxon>
        <taxon>Flavobacteriales</taxon>
        <taxon>Flavobacteriaceae</taxon>
        <taxon>Tenacibaculum</taxon>
    </lineage>
</organism>
<evidence type="ECO:0000313" key="2">
    <source>
        <dbReference type="EMBL" id="OSY86926.1"/>
    </source>
</evidence>
<dbReference type="STRING" id="1635173.WH52_14175"/>
<dbReference type="AlphaFoldDB" id="A0A1Y2P914"/>
<sequence length="201" mass="23033">MKKLIALLLLISTFNGIAQNRNWTTKTSKDGKTTVQYDIIKNDSNTHIYYIVETQKDISLDAIETYFSNSENHKSFLENTTESKKVKKISDNEWVTYYYFDAPWPMPNSDAVLNFKVEKTENQLTFIGNSSPEAYKATDVKRMQAYNITYNFERLNDTSTKLTITADFMPVGSVPKWLLKGWFPKGPAEIANRLLTGASKI</sequence>
<dbReference type="RefSeq" id="WP_086031634.1">
    <property type="nucleotide sequence ID" value="NZ_LAPZ01000017.1"/>
</dbReference>
<reference evidence="2 3" key="1">
    <citation type="submission" date="2015-03" db="EMBL/GenBank/DDBJ databases">
        <title>Genome sequence of Tenacibaculum sp. S2-2, isolated from intestinal microbiota of sea cucumber, Apostichopus japonicas.</title>
        <authorList>
            <person name="Shao Z."/>
            <person name="Wang L."/>
            <person name="Li X."/>
        </authorList>
    </citation>
    <scope>NUCLEOTIDE SEQUENCE [LARGE SCALE GENOMIC DNA]</scope>
    <source>
        <strain evidence="2 3">S2-2</strain>
    </source>
</reference>
<dbReference type="SUPFAM" id="SSF55961">
    <property type="entry name" value="Bet v1-like"/>
    <property type="match status" value="1"/>
</dbReference>
<proteinExistence type="predicted"/>
<gene>
    <name evidence="2" type="ORF">WH52_14175</name>
</gene>
<evidence type="ECO:0000256" key="1">
    <source>
        <dbReference type="SAM" id="SignalP"/>
    </source>
</evidence>
<feature type="chain" id="PRO_5013028347" description="START domain-containing protein" evidence="1">
    <location>
        <begin position="19"/>
        <end position="201"/>
    </location>
</feature>
<dbReference type="Gene3D" id="3.30.530.20">
    <property type="match status" value="1"/>
</dbReference>
<name>A0A1Y2P914_9FLAO</name>
<feature type="signal peptide" evidence="1">
    <location>
        <begin position="1"/>
        <end position="18"/>
    </location>
</feature>
<accession>A0A1Y2P914</accession>
<comment type="caution">
    <text evidence="2">The sequence shown here is derived from an EMBL/GenBank/DDBJ whole genome shotgun (WGS) entry which is preliminary data.</text>
</comment>
<protein>
    <recommendedName>
        <fullName evidence="4">START domain-containing protein</fullName>
    </recommendedName>
</protein>